<dbReference type="Pfam" id="PF13411">
    <property type="entry name" value="MerR_1"/>
    <property type="match status" value="1"/>
</dbReference>
<dbReference type="PANTHER" id="PTHR30204">
    <property type="entry name" value="REDOX-CYCLING DRUG-SENSING TRANSCRIPTIONAL ACTIVATOR SOXR"/>
    <property type="match status" value="1"/>
</dbReference>
<dbReference type="CDD" id="cd01109">
    <property type="entry name" value="HTH_YyaN"/>
    <property type="match status" value="1"/>
</dbReference>
<organism evidence="4 5">
    <name type="scientific">Fructobacillus americanaquae</name>
    <dbReference type="NCBI Taxonomy" id="2940302"/>
    <lineage>
        <taxon>Bacteria</taxon>
        <taxon>Bacillati</taxon>
        <taxon>Bacillota</taxon>
        <taxon>Bacilli</taxon>
        <taxon>Lactobacillales</taxon>
        <taxon>Lactobacillaceae</taxon>
        <taxon>Fructobacillus</taxon>
    </lineage>
</organism>
<dbReference type="PROSITE" id="PS50937">
    <property type="entry name" value="HTH_MERR_2"/>
    <property type="match status" value="1"/>
</dbReference>
<dbReference type="InterPro" id="IPR009061">
    <property type="entry name" value="DNA-bd_dom_put_sf"/>
</dbReference>
<dbReference type="EMBL" id="CP097122">
    <property type="protein sequence ID" value="USS91565.1"/>
    <property type="molecule type" value="Genomic_DNA"/>
</dbReference>
<feature type="coiled-coil region" evidence="2">
    <location>
        <begin position="94"/>
        <end position="121"/>
    </location>
</feature>
<reference evidence="4" key="1">
    <citation type="submission" date="2022-05" db="EMBL/GenBank/DDBJ databases">
        <authorList>
            <person name="Oliphant S.A."/>
            <person name="Watson-Haigh N.S."/>
            <person name="Sumby K.M."/>
            <person name="Gardner J.M."/>
            <person name="Jiranek V."/>
        </authorList>
    </citation>
    <scope>NUCLEOTIDE SEQUENCE</scope>
    <source>
        <strain evidence="4">KI3_B9</strain>
    </source>
</reference>
<evidence type="ECO:0000259" key="3">
    <source>
        <dbReference type="PROSITE" id="PS50937"/>
    </source>
</evidence>
<dbReference type="SMART" id="SM00422">
    <property type="entry name" value="HTH_MERR"/>
    <property type="match status" value="1"/>
</dbReference>
<dbReference type="InterPro" id="IPR000551">
    <property type="entry name" value="MerR-type_HTH_dom"/>
</dbReference>
<keyword evidence="2" id="KW-0175">Coiled coil</keyword>
<dbReference type="Proteomes" id="UP001056093">
    <property type="component" value="Chromosome"/>
</dbReference>
<accession>A0ABY5BYI1</accession>
<dbReference type="RefSeq" id="WP_252773388.1">
    <property type="nucleotide sequence ID" value="NZ_CP097122.1"/>
</dbReference>
<sequence length="145" mass="17737">MANKKQTFKIKDVAEKTGLTEYTLRYYEKERLIVPDRTPSNIRIYSEDDVNWLLFIEHMRSTDMSIEDLKHFVKLRRYGSDYEEEILHILVRHRKQVADKLQRYQENLNLLNHKIDMYTGQLRDRDQNLYEHFVDWLSAKKDEKQ</sequence>
<feature type="domain" description="HTH merR-type" evidence="3">
    <location>
        <begin position="7"/>
        <end position="75"/>
    </location>
</feature>
<gene>
    <name evidence="4" type="ORF">M3M36_04340</name>
</gene>
<protein>
    <submittedName>
        <fullName evidence="4">MerR family transcriptional regulator</fullName>
    </submittedName>
</protein>
<keyword evidence="1" id="KW-0238">DNA-binding</keyword>
<evidence type="ECO:0000256" key="1">
    <source>
        <dbReference type="ARBA" id="ARBA00023125"/>
    </source>
</evidence>
<evidence type="ECO:0000256" key="2">
    <source>
        <dbReference type="SAM" id="Coils"/>
    </source>
</evidence>
<evidence type="ECO:0000313" key="4">
    <source>
        <dbReference type="EMBL" id="USS91565.1"/>
    </source>
</evidence>
<proteinExistence type="predicted"/>
<evidence type="ECO:0000313" key="5">
    <source>
        <dbReference type="Proteomes" id="UP001056093"/>
    </source>
</evidence>
<dbReference type="InterPro" id="IPR047057">
    <property type="entry name" value="MerR_fam"/>
</dbReference>
<name>A0ABY5BYI1_9LACO</name>
<dbReference type="Gene3D" id="1.10.1660.10">
    <property type="match status" value="1"/>
</dbReference>
<dbReference type="SUPFAM" id="SSF46955">
    <property type="entry name" value="Putative DNA-binding domain"/>
    <property type="match status" value="1"/>
</dbReference>
<keyword evidence="5" id="KW-1185">Reference proteome</keyword>
<dbReference type="PANTHER" id="PTHR30204:SF98">
    <property type="entry name" value="HTH-TYPE TRANSCRIPTIONAL REGULATOR ADHR"/>
    <property type="match status" value="1"/>
</dbReference>